<accession>A0A133U4Z3</accession>
<dbReference type="AlphaFoldDB" id="A0A133U4Z3"/>
<comment type="caution">
    <text evidence="2">The sequence shown here is derived from an EMBL/GenBank/DDBJ whole genome shotgun (WGS) entry which is preliminary data.</text>
</comment>
<keyword evidence="1" id="KW-0175">Coiled coil</keyword>
<evidence type="ECO:0000313" key="2">
    <source>
        <dbReference type="EMBL" id="KXA89251.1"/>
    </source>
</evidence>
<proteinExistence type="predicted"/>
<gene>
    <name evidence="2" type="ORF">AKJ61_03275</name>
</gene>
<protein>
    <submittedName>
        <fullName evidence="2">Uncharacterized protein</fullName>
    </submittedName>
</protein>
<sequence>MENEGKNPSRSGFARGTENTTEDILAILRTLLVADDVIELKALKGEYSPEKASRLAHAIAVTVDGMALTALKDKELAEGMVSVINEHMKNSRGNPRPYHHLLHLLAYAHRLEVDGVTHDPSELFESYAWVKSEMDLDNIEEQRTELEEELDDQMDQLKLEKDGRKNNQMFA</sequence>
<reference evidence="2 3" key="1">
    <citation type="journal article" date="2016" name="Sci. Rep.">
        <title>Metabolic traits of an uncultured archaeal lineage -MSBL1- from brine pools of the Red Sea.</title>
        <authorList>
            <person name="Mwirichia R."/>
            <person name="Alam I."/>
            <person name="Rashid M."/>
            <person name="Vinu M."/>
            <person name="Ba-Alawi W."/>
            <person name="Anthony Kamau A."/>
            <person name="Kamanda Ngugi D."/>
            <person name="Goker M."/>
            <person name="Klenk H.P."/>
            <person name="Bajic V."/>
            <person name="Stingl U."/>
        </authorList>
    </citation>
    <scope>NUCLEOTIDE SEQUENCE [LARGE SCALE GENOMIC DNA]</scope>
    <source>
        <strain evidence="2">SCGC-AAA259B11</strain>
    </source>
</reference>
<name>A0A133U4Z3_9EURY</name>
<dbReference type="EMBL" id="LHXK01000046">
    <property type="protein sequence ID" value="KXA89251.1"/>
    <property type="molecule type" value="Genomic_DNA"/>
</dbReference>
<keyword evidence="3" id="KW-1185">Reference proteome</keyword>
<dbReference type="Proteomes" id="UP000070184">
    <property type="component" value="Unassembled WGS sequence"/>
</dbReference>
<feature type="coiled-coil region" evidence="1">
    <location>
        <begin position="129"/>
        <end position="167"/>
    </location>
</feature>
<evidence type="ECO:0000313" key="3">
    <source>
        <dbReference type="Proteomes" id="UP000070184"/>
    </source>
</evidence>
<evidence type="ECO:0000256" key="1">
    <source>
        <dbReference type="SAM" id="Coils"/>
    </source>
</evidence>
<organism evidence="2 3">
    <name type="scientific">candidate division MSBL1 archaeon SCGC-AAA259B11</name>
    <dbReference type="NCBI Taxonomy" id="1698260"/>
    <lineage>
        <taxon>Archaea</taxon>
        <taxon>Methanobacteriati</taxon>
        <taxon>Methanobacteriota</taxon>
        <taxon>candidate division MSBL1</taxon>
    </lineage>
</organism>